<dbReference type="AlphaFoldDB" id="A0A7J0DJ28"/>
<keyword evidence="2" id="KW-1185">Reference proteome</keyword>
<sequence>MRLTLLIGLLTASDEYYTKSARQAVRTMYCVVPLWKMVRFNYNALSVIKGERRIEAQKPVESQARGFPFHSELGLNWGVNYCKEEDFGQLVFMLFLAASIYYL</sequence>
<evidence type="ECO:0000313" key="2">
    <source>
        <dbReference type="Proteomes" id="UP000585474"/>
    </source>
</evidence>
<gene>
    <name evidence="1" type="ORF">Acr_00g0044760</name>
</gene>
<reference evidence="2" key="1">
    <citation type="submission" date="2019-07" db="EMBL/GenBank/DDBJ databases">
        <title>De Novo Assembly of kiwifruit Actinidia rufa.</title>
        <authorList>
            <person name="Sugita-Konishi S."/>
            <person name="Sato K."/>
            <person name="Mori E."/>
            <person name="Abe Y."/>
            <person name="Kisaki G."/>
            <person name="Hamano K."/>
            <person name="Suezawa K."/>
            <person name="Otani M."/>
            <person name="Fukuda T."/>
            <person name="Manabe T."/>
            <person name="Gomi K."/>
            <person name="Tabuchi M."/>
            <person name="Akimitsu K."/>
            <person name="Kataoka I."/>
        </authorList>
    </citation>
    <scope>NUCLEOTIDE SEQUENCE [LARGE SCALE GENOMIC DNA]</scope>
    <source>
        <strain evidence="2">cv. Fuchu</strain>
    </source>
</reference>
<comment type="caution">
    <text evidence="1">The sequence shown here is derived from an EMBL/GenBank/DDBJ whole genome shotgun (WGS) entry which is preliminary data.</text>
</comment>
<dbReference type="Proteomes" id="UP000585474">
    <property type="component" value="Unassembled WGS sequence"/>
</dbReference>
<proteinExistence type="predicted"/>
<dbReference type="EMBL" id="BJWL01000246">
    <property type="protein sequence ID" value="GFS36222.1"/>
    <property type="molecule type" value="Genomic_DNA"/>
</dbReference>
<evidence type="ECO:0000313" key="1">
    <source>
        <dbReference type="EMBL" id="GFS36222.1"/>
    </source>
</evidence>
<accession>A0A7J0DJ28</accession>
<organism evidence="1 2">
    <name type="scientific">Actinidia rufa</name>
    <dbReference type="NCBI Taxonomy" id="165716"/>
    <lineage>
        <taxon>Eukaryota</taxon>
        <taxon>Viridiplantae</taxon>
        <taxon>Streptophyta</taxon>
        <taxon>Embryophyta</taxon>
        <taxon>Tracheophyta</taxon>
        <taxon>Spermatophyta</taxon>
        <taxon>Magnoliopsida</taxon>
        <taxon>eudicotyledons</taxon>
        <taxon>Gunneridae</taxon>
        <taxon>Pentapetalae</taxon>
        <taxon>asterids</taxon>
        <taxon>Ericales</taxon>
        <taxon>Actinidiaceae</taxon>
        <taxon>Actinidia</taxon>
    </lineage>
</organism>
<protein>
    <submittedName>
        <fullName evidence="1">Uncharacterized protein</fullName>
    </submittedName>
</protein>
<name>A0A7J0DJ28_9ERIC</name>